<feature type="compositionally biased region" description="Acidic residues" evidence="7">
    <location>
        <begin position="590"/>
        <end position="599"/>
    </location>
</feature>
<comment type="similarity">
    <text evidence="2 6">Belongs to the adaptor complexes large subunit family.</text>
</comment>
<dbReference type="GO" id="GO:0012505">
    <property type="term" value="C:endomembrane system"/>
    <property type="evidence" value="ECO:0007669"/>
    <property type="project" value="UniProtKB-SubCell"/>
</dbReference>
<dbReference type="InterPro" id="IPR026739">
    <property type="entry name" value="AP_beta"/>
</dbReference>
<dbReference type="SUPFAM" id="SSF55711">
    <property type="entry name" value="Subdomain of clathrin and coatomer appendage domain"/>
    <property type="match status" value="1"/>
</dbReference>
<dbReference type="InterPro" id="IPR002553">
    <property type="entry name" value="Clathrin/coatomer_adapt-like_N"/>
</dbReference>
<evidence type="ECO:0000313" key="9">
    <source>
        <dbReference type="EMBL" id="CEM55752.1"/>
    </source>
</evidence>
<dbReference type="PIRSF" id="PIRSF002291">
    <property type="entry name" value="AP_complex_beta"/>
    <property type="match status" value="1"/>
</dbReference>
<dbReference type="InterPro" id="IPR016342">
    <property type="entry name" value="AP_complex_bsu_1_2_4"/>
</dbReference>
<protein>
    <recommendedName>
        <fullName evidence="6">AP complex subunit beta</fullName>
    </recommendedName>
</protein>
<feature type="compositionally biased region" description="Basic and acidic residues" evidence="7">
    <location>
        <begin position="603"/>
        <end position="614"/>
    </location>
</feature>
<dbReference type="FunFam" id="1.25.10.10:FF:000002">
    <property type="entry name" value="AP complex subunit beta"/>
    <property type="match status" value="1"/>
</dbReference>
<dbReference type="Pfam" id="PF01602">
    <property type="entry name" value="Adaptin_N"/>
    <property type="match status" value="1"/>
</dbReference>
<organism evidence="9">
    <name type="scientific">Chromera velia CCMP2878</name>
    <dbReference type="NCBI Taxonomy" id="1169474"/>
    <lineage>
        <taxon>Eukaryota</taxon>
        <taxon>Sar</taxon>
        <taxon>Alveolata</taxon>
        <taxon>Colpodellida</taxon>
        <taxon>Chromeraceae</taxon>
        <taxon>Chromera</taxon>
    </lineage>
</organism>
<dbReference type="GO" id="GO:0006886">
    <property type="term" value="P:intracellular protein transport"/>
    <property type="evidence" value="ECO:0007669"/>
    <property type="project" value="InterPro"/>
</dbReference>
<dbReference type="GO" id="GO:0030276">
    <property type="term" value="F:clathrin binding"/>
    <property type="evidence" value="ECO:0007669"/>
    <property type="project" value="InterPro"/>
</dbReference>
<dbReference type="SUPFAM" id="SSF48371">
    <property type="entry name" value="ARM repeat"/>
    <property type="match status" value="1"/>
</dbReference>
<proteinExistence type="inferred from homology"/>
<comment type="subcellular location">
    <subcellularLocation>
        <location evidence="1">Endomembrane system</location>
    </subcellularLocation>
</comment>
<evidence type="ECO:0000256" key="7">
    <source>
        <dbReference type="SAM" id="MobiDB-lite"/>
    </source>
</evidence>
<accession>A0A0G4IER7</accession>
<keyword evidence="4 6" id="KW-0653">Protein transport</keyword>
<dbReference type="Pfam" id="PF09066">
    <property type="entry name" value="B2-adapt-app_C"/>
    <property type="match status" value="1"/>
</dbReference>
<dbReference type="Gene3D" id="1.25.10.10">
    <property type="entry name" value="Leucine-rich Repeat Variant"/>
    <property type="match status" value="1"/>
</dbReference>
<dbReference type="InterPro" id="IPR013041">
    <property type="entry name" value="Clathrin_app_Ig-like_sf"/>
</dbReference>
<feature type="region of interest" description="Disordered" evidence="7">
    <location>
        <begin position="582"/>
        <end position="695"/>
    </location>
</feature>
<dbReference type="GO" id="GO:0030131">
    <property type="term" value="C:clathrin adaptor complex"/>
    <property type="evidence" value="ECO:0007669"/>
    <property type="project" value="InterPro"/>
</dbReference>
<sequence>MSDGKYFQTTKRGELRELKEELHNSNKDKKKEAVKKVIAAMTVGKDVSELFPDVVNCMQTSNIELKKLVYLYVINYAKAQPELAILAVNTFCKDATDPNPLIRALAVRTMGCIRLEQIAEYLVTPLRRACKDPDPYVRKTASICIAKLFDISPDLVEDQGFIDILKEMLSDGNPMVVANSVAALSEIAESSGKRYLELTESTVSKMLAALNECTEWGQVFILDAVALYKPSTSREAVSILERITARLSHANAAVVLSAIKVVMKLLDRVQDSEVSRSLQRKLAAPLVTLLSAEPEIQYVALRNINLIVQKRPNVLAQEVKMFFCKYNDPVFVKMEKIDVMVRISSERNVEQVLSELKEYATEVDIDFVRSAVRAIGRCAIKLSRATEKCINVLLELVSSKVNYVVQEAVVVLRDIFRKYPNQYESIIGVLCENLESLDEPEAKAAMVWIIGEYAERIDNSDDLLFSFLESFHDETPAVQLQILTAVVKLFLKNPANTQDMVTRVLKMSTEETDNPDLRDRGYIYWRLLSSNPEATKRVVLAPKPPISDESFSLDSQVLDRLIENLALLSSVYHKLPEAFATKGSRQKGADDDEDEDESAVDVAKVRDKMEHMGFEEDEGESGGGAAARAGGRTSEESDSSDEGGMGGGPGDLLGLDDDDEDDSPPAKESGSPPPSVAKAVLLGPQQPGSKGGTGLGVKGTVLSHQGRPYLQLLVANASQQQMSGWALQLNKNPFGLAPASPLDLPALDPSKSAETSLALVPNKLSSGTPPSLPLMLQVAVKNNVDIFYFNCPFEISAVLVKEPAVARDAFREKWTALGESKHSAIMAMAGAPLPADAVVAALGPLNVHVVAQRNADTFDAIYLSCKTTNSDVLLVEISVQKNGNGVQVAVRSENAAQMAPLFQSMVVRIFNLQKR</sequence>
<keyword evidence="5 6" id="KW-0472">Membrane</keyword>
<dbReference type="InterPro" id="IPR009028">
    <property type="entry name" value="Coatomer/calthrin_app_sub_C"/>
</dbReference>
<evidence type="ECO:0000256" key="6">
    <source>
        <dbReference type="PIRNR" id="PIRNR002291"/>
    </source>
</evidence>
<name>A0A0G4IER7_9ALVE</name>
<evidence type="ECO:0000259" key="8">
    <source>
        <dbReference type="SMART" id="SM01020"/>
    </source>
</evidence>
<dbReference type="GO" id="GO:0016192">
    <property type="term" value="P:vesicle-mediated transport"/>
    <property type="evidence" value="ECO:0007669"/>
    <property type="project" value="InterPro"/>
</dbReference>
<dbReference type="EMBL" id="CDMZ01005907">
    <property type="protein sequence ID" value="CEM55752.1"/>
    <property type="molecule type" value="Genomic_DNA"/>
</dbReference>
<dbReference type="InterPro" id="IPR013037">
    <property type="entry name" value="Clathrin_b-adaptin_app_Ig-like"/>
</dbReference>
<dbReference type="InterPro" id="IPR016024">
    <property type="entry name" value="ARM-type_fold"/>
</dbReference>
<dbReference type="InterPro" id="IPR012295">
    <property type="entry name" value="TBP_dom_sf"/>
</dbReference>
<feature type="domain" description="Beta-adaptin appendage C-terminal subdomain" evidence="8">
    <location>
        <begin position="799"/>
        <end position="911"/>
    </location>
</feature>
<dbReference type="Gene3D" id="2.60.40.1150">
    <property type="match status" value="1"/>
</dbReference>
<dbReference type="InterPro" id="IPR015151">
    <property type="entry name" value="B-adaptin_app_sub_C"/>
</dbReference>
<evidence type="ECO:0000256" key="4">
    <source>
        <dbReference type="ARBA" id="ARBA00022927"/>
    </source>
</evidence>
<dbReference type="InterPro" id="IPR011989">
    <property type="entry name" value="ARM-like"/>
</dbReference>
<evidence type="ECO:0000256" key="2">
    <source>
        <dbReference type="ARBA" id="ARBA00006613"/>
    </source>
</evidence>
<dbReference type="SUPFAM" id="SSF49348">
    <property type="entry name" value="Clathrin adaptor appendage domain"/>
    <property type="match status" value="1"/>
</dbReference>
<reference evidence="9" key="1">
    <citation type="submission" date="2014-11" db="EMBL/GenBank/DDBJ databases">
        <authorList>
            <person name="Otto D Thomas"/>
            <person name="Naeem Raeece"/>
        </authorList>
    </citation>
    <scope>NUCLEOTIDE SEQUENCE</scope>
</reference>
<feature type="compositionally biased region" description="Acidic residues" evidence="7">
    <location>
        <begin position="654"/>
        <end position="663"/>
    </location>
</feature>
<dbReference type="PhylomeDB" id="A0A0G4IER7"/>
<evidence type="ECO:0000256" key="1">
    <source>
        <dbReference type="ARBA" id="ARBA00004308"/>
    </source>
</evidence>
<dbReference type="VEuPathDB" id="CryptoDB:Cvel_13810"/>
<dbReference type="PANTHER" id="PTHR11134">
    <property type="entry name" value="ADAPTOR COMPLEX SUBUNIT BETA FAMILY MEMBER"/>
    <property type="match status" value="1"/>
</dbReference>
<keyword evidence="3 6" id="KW-0813">Transport</keyword>
<evidence type="ECO:0000256" key="5">
    <source>
        <dbReference type="ARBA" id="ARBA00023136"/>
    </source>
</evidence>
<evidence type="ECO:0000256" key="3">
    <source>
        <dbReference type="ARBA" id="ARBA00022448"/>
    </source>
</evidence>
<gene>
    <name evidence="9" type="ORF">Cvel_13810</name>
</gene>
<dbReference type="AlphaFoldDB" id="A0A0G4IER7"/>
<dbReference type="SMART" id="SM01020">
    <property type="entry name" value="B2-adapt-app_C"/>
    <property type="match status" value="1"/>
</dbReference>
<dbReference type="FunFam" id="2.60.40.1150:FF:000002">
    <property type="entry name" value="Beta-adaptin-like protein C"/>
    <property type="match status" value="1"/>
</dbReference>
<dbReference type="Gene3D" id="3.30.310.10">
    <property type="entry name" value="TATA-Binding Protein"/>
    <property type="match status" value="1"/>
</dbReference>